<reference evidence="1" key="5">
    <citation type="journal article" date="2021" name="G3 (Bethesda)">
        <title>Aegilops tauschii genome assembly Aet v5.0 features greater sequence contiguity and improved annotation.</title>
        <authorList>
            <person name="Wang L."/>
            <person name="Zhu T."/>
            <person name="Rodriguez J.C."/>
            <person name="Deal K.R."/>
            <person name="Dubcovsky J."/>
            <person name="McGuire P.E."/>
            <person name="Lux T."/>
            <person name="Spannagl M."/>
            <person name="Mayer K.F.X."/>
            <person name="Baldrich P."/>
            <person name="Meyers B.C."/>
            <person name="Huo N."/>
            <person name="Gu Y.Q."/>
            <person name="Zhou H."/>
            <person name="Devos K.M."/>
            <person name="Bennetzen J.L."/>
            <person name="Unver T."/>
            <person name="Budak H."/>
            <person name="Gulick P.J."/>
            <person name="Galiba G."/>
            <person name="Kalapos B."/>
            <person name="Nelson D.R."/>
            <person name="Li P."/>
            <person name="You F.M."/>
            <person name="Luo M.C."/>
            <person name="Dvorak J."/>
        </authorList>
    </citation>
    <scope>NUCLEOTIDE SEQUENCE [LARGE SCALE GENOMIC DNA]</scope>
    <source>
        <strain evidence="1">cv. AL8/78</strain>
    </source>
</reference>
<dbReference type="Proteomes" id="UP000015105">
    <property type="component" value="Chromosome 2D"/>
</dbReference>
<organism evidence="1 2">
    <name type="scientific">Aegilops tauschii subsp. strangulata</name>
    <name type="common">Goatgrass</name>
    <dbReference type="NCBI Taxonomy" id="200361"/>
    <lineage>
        <taxon>Eukaryota</taxon>
        <taxon>Viridiplantae</taxon>
        <taxon>Streptophyta</taxon>
        <taxon>Embryophyta</taxon>
        <taxon>Tracheophyta</taxon>
        <taxon>Spermatophyta</taxon>
        <taxon>Magnoliopsida</taxon>
        <taxon>Liliopsida</taxon>
        <taxon>Poales</taxon>
        <taxon>Poaceae</taxon>
        <taxon>BOP clade</taxon>
        <taxon>Pooideae</taxon>
        <taxon>Triticodae</taxon>
        <taxon>Triticeae</taxon>
        <taxon>Triticinae</taxon>
        <taxon>Aegilops</taxon>
    </lineage>
</organism>
<accession>A0A453ABH1</accession>
<evidence type="ECO:0000313" key="1">
    <source>
        <dbReference type="EnsemblPlants" id="AET2Gv20059900.1"/>
    </source>
</evidence>
<proteinExistence type="predicted"/>
<dbReference type="AlphaFoldDB" id="A0A453ABH1"/>
<dbReference type="EnsemblPlants" id="AET2Gv20059900.1">
    <property type="protein sequence ID" value="AET2Gv20059900.1"/>
    <property type="gene ID" value="AET2Gv20059900"/>
</dbReference>
<protein>
    <submittedName>
        <fullName evidence="1">Uncharacterized protein</fullName>
    </submittedName>
</protein>
<name>A0A453ABH1_AEGTS</name>
<reference evidence="1" key="4">
    <citation type="submission" date="2019-03" db="UniProtKB">
        <authorList>
            <consortium name="EnsemblPlants"/>
        </authorList>
    </citation>
    <scope>IDENTIFICATION</scope>
</reference>
<sequence length="39" mass="4438">MCIHVKYNTLVRSTISSIKSNMLSSDTSTFTLHTFTIKM</sequence>
<reference evidence="1" key="3">
    <citation type="journal article" date="2017" name="Nature">
        <title>Genome sequence of the progenitor of the wheat D genome Aegilops tauschii.</title>
        <authorList>
            <person name="Luo M.C."/>
            <person name="Gu Y.Q."/>
            <person name="Puiu D."/>
            <person name="Wang H."/>
            <person name="Twardziok S.O."/>
            <person name="Deal K.R."/>
            <person name="Huo N."/>
            <person name="Zhu T."/>
            <person name="Wang L."/>
            <person name="Wang Y."/>
            <person name="McGuire P.E."/>
            <person name="Liu S."/>
            <person name="Long H."/>
            <person name="Ramasamy R.K."/>
            <person name="Rodriguez J.C."/>
            <person name="Van S.L."/>
            <person name="Yuan L."/>
            <person name="Wang Z."/>
            <person name="Xia Z."/>
            <person name="Xiao L."/>
            <person name="Anderson O.D."/>
            <person name="Ouyang S."/>
            <person name="Liang Y."/>
            <person name="Zimin A.V."/>
            <person name="Pertea G."/>
            <person name="Qi P."/>
            <person name="Bennetzen J.L."/>
            <person name="Dai X."/>
            <person name="Dawson M.W."/>
            <person name="Muller H.G."/>
            <person name="Kugler K."/>
            <person name="Rivarola-Duarte L."/>
            <person name="Spannagl M."/>
            <person name="Mayer K.F.X."/>
            <person name="Lu F.H."/>
            <person name="Bevan M.W."/>
            <person name="Leroy P."/>
            <person name="Li P."/>
            <person name="You F.M."/>
            <person name="Sun Q."/>
            <person name="Liu Z."/>
            <person name="Lyons E."/>
            <person name="Wicker T."/>
            <person name="Salzberg S.L."/>
            <person name="Devos K.M."/>
            <person name="Dvorak J."/>
        </authorList>
    </citation>
    <scope>NUCLEOTIDE SEQUENCE [LARGE SCALE GENOMIC DNA]</scope>
    <source>
        <strain evidence="1">cv. AL8/78</strain>
    </source>
</reference>
<evidence type="ECO:0000313" key="2">
    <source>
        <dbReference type="Proteomes" id="UP000015105"/>
    </source>
</evidence>
<dbReference type="Gramene" id="AET2Gv20059900.1">
    <property type="protein sequence ID" value="AET2Gv20059900.1"/>
    <property type="gene ID" value="AET2Gv20059900"/>
</dbReference>
<keyword evidence="2" id="KW-1185">Reference proteome</keyword>
<reference evidence="2" key="2">
    <citation type="journal article" date="2017" name="Nat. Plants">
        <title>The Aegilops tauschii genome reveals multiple impacts of transposons.</title>
        <authorList>
            <person name="Zhao G."/>
            <person name="Zou C."/>
            <person name="Li K."/>
            <person name="Wang K."/>
            <person name="Li T."/>
            <person name="Gao L."/>
            <person name="Zhang X."/>
            <person name="Wang H."/>
            <person name="Yang Z."/>
            <person name="Liu X."/>
            <person name="Jiang W."/>
            <person name="Mao L."/>
            <person name="Kong X."/>
            <person name="Jiao Y."/>
            <person name="Jia J."/>
        </authorList>
    </citation>
    <scope>NUCLEOTIDE SEQUENCE [LARGE SCALE GENOMIC DNA]</scope>
    <source>
        <strain evidence="2">cv. AL8/78</strain>
    </source>
</reference>
<reference evidence="2" key="1">
    <citation type="journal article" date="2014" name="Science">
        <title>Ancient hybridizations among the ancestral genomes of bread wheat.</title>
        <authorList>
            <consortium name="International Wheat Genome Sequencing Consortium,"/>
            <person name="Marcussen T."/>
            <person name="Sandve S.R."/>
            <person name="Heier L."/>
            <person name="Spannagl M."/>
            <person name="Pfeifer M."/>
            <person name="Jakobsen K.S."/>
            <person name="Wulff B.B."/>
            <person name="Steuernagel B."/>
            <person name="Mayer K.F."/>
            <person name="Olsen O.A."/>
        </authorList>
    </citation>
    <scope>NUCLEOTIDE SEQUENCE [LARGE SCALE GENOMIC DNA]</scope>
    <source>
        <strain evidence="2">cv. AL8/78</strain>
    </source>
</reference>